<protein>
    <recommendedName>
        <fullName evidence="7">Glycerol operon regulatory protein</fullName>
    </recommendedName>
</protein>
<dbReference type="Proteomes" id="UP000286931">
    <property type="component" value="Unassembled WGS sequence"/>
</dbReference>
<evidence type="ECO:0000256" key="8">
    <source>
        <dbReference type="SAM" id="MobiDB-lite"/>
    </source>
</evidence>
<dbReference type="SMART" id="SM00346">
    <property type="entry name" value="HTH_ICLR"/>
    <property type="match status" value="1"/>
</dbReference>
<keyword evidence="5" id="KW-0804">Transcription</keyword>
<dbReference type="PANTHER" id="PTHR30136:SF35">
    <property type="entry name" value="HTH-TYPE TRANSCRIPTIONAL REGULATOR RV1719"/>
    <property type="match status" value="1"/>
</dbReference>
<dbReference type="GO" id="GO:0045892">
    <property type="term" value="P:negative regulation of DNA-templated transcription"/>
    <property type="evidence" value="ECO:0007669"/>
    <property type="project" value="TreeGrafter"/>
</dbReference>
<dbReference type="GO" id="GO:0003677">
    <property type="term" value="F:DNA binding"/>
    <property type="evidence" value="ECO:0007669"/>
    <property type="project" value="UniProtKB-KW"/>
</dbReference>
<dbReference type="SUPFAM" id="SSF55781">
    <property type="entry name" value="GAF domain-like"/>
    <property type="match status" value="1"/>
</dbReference>
<evidence type="ECO:0000256" key="5">
    <source>
        <dbReference type="ARBA" id="ARBA00023163"/>
    </source>
</evidence>
<keyword evidence="1" id="KW-0319">Glycerol metabolism</keyword>
<name>A0A401YG16_9ACTN</name>
<dbReference type="InterPro" id="IPR014757">
    <property type="entry name" value="Tscrpt_reg_IclR_C"/>
</dbReference>
<proteinExistence type="predicted"/>
<keyword evidence="3" id="KW-0238">DNA-binding</keyword>
<dbReference type="Gene3D" id="3.30.450.40">
    <property type="match status" value="1"/>
</dbReference>
<dbReference type="Pfam" id="PF01614">
    <property type="entry name" value="IclR_C"/>
    <property type="match status" value="1"/>
</dbReference>
<keyword evidence="12" id="KW-1185">Reference proteome</keyword>
<dbReference type="PROSITE" id="PS51077">
    <property type="entry name" value="HTH_ICLR"/>
    <property type="match status" value="1"/>
</dbReference>
<dbReference type="PROSITE" id="PS51078">
    <property type="entry name" value="ICLR_ED"/>
    <property type="match status" value="1"/>
</dbReference>
<evidence type="ECO:0000256" key="1">
    <source>
        <dbReference type="ARBA" id="ARBA00022798"/>
    </source>
</evidence>
<dbReference type="InterPro" id="IPR036390">
    <property type="entry name" value="WH_DNA-bd_sf"/>
</dbReference>
<accession>A0A401YG16</accession>
<keyword evidence="4" id="KW-0010">Activator</keyword>
<dbReference type="GO" id="GO:0003700">
    <property type="term" value="F:DNA-binding transcription factor activity"/>
    <property type="evidence" value="ECO:0007669"/>
    <property type="project" value="TreeGrafter"/>
</dbReference>
<dbReference type="AlphaFoldDB" id="A0A401YG16"/>
<dbReference type="InterPro" id="IPR005471">
    <property type="entry name" value="Tscrpt_reg_IclR_N"/>
</dbReference>
<organism evidence="11 12">
    <name type="scientific">Embleya hyalina</name>
    <dbReference type="NCBI Taxonomy" id="516124"/>
    <lineage>
        <taxon>Bacteria</taxon>
        <taxon>Bacillati</taxon>
        <taxon>Actinomycetota</taxon>
        <taxon>Actinomycetes</taxon>
        <taxon>Kitasatosporales</taxon>
        <taxon>Streptomycetaceae</taxon>
        <taxon>Embleya</taxon>
    </lineage>
</organism>
<gene>
    <name evidence="11" type="ORF">EHYA_01198</name>
</gene>
<dbReference type="GO" id="GO:0006071">
    <property type="term" value="P:glycerol metabolic process"/>
    <property type="evidence" value="ECO:0007669"/>
    <property type="project" value="UniProtKB-KW"/>
</dbReference>
<sequence>MWDTRSLSDAPRGAEWSAPLPYGENRLSNGELGKPVKTPKIPAHEPTTTHEPTATREPSAAHDPAAATDTGTPHTPDPARPPAAPSGARAVQRALGILHCFRAGGTDLSASDIARRLGLSVSTAHRLARTLVGAGFLDQDDRTSRYRLGPVVAELGLLAYHQRGLHHAAPELEQLSRRTSATSDLAIRSGRHALVLVGSSVQPGTGLGLRRPLHSTALGKVLLAWADPADGGLAPLLPLAPQTDRTIVDPVALRAQLDAARAIGYALNDGESVPGVRTLAVPILNRAGHAHAALAVRSTPAVMTDERIPWFRDRARACADALEVLLLPPHRRRLRESGLPAE</sequence>
<evidence type="ECO:0000313" key="12">
    <source>
        <dbReference type="Proteomes" id="UP000286931"/>
    </source>
</evidence>
<dbReference type="InterPro" id="IPR029016">
    <property type="entry name" value="GAF-like_dom_sf"/>
</dbReference>
<feature type="compositionally biased region" description="Pro residues" evidence="8">
    <location>
        <begin position="75"/>
        <end position="84"/>
    </location>
</feature>
<evidence type="ECO:0000256" key="2">
    <source>
        <dbReference type="ARBA" id="ARBA00023015"/>
    </source>
</evidence>
<evidence type="ECO:0000259" key="10">
    <source>
        <dbReference type="PROSITE" id="PS51078"/>
    </source>
</evidence>
<dbReference type="PANTHER" id="PTHR30136">
    <property type="entry name" value="HELIX-TURN-HELIX TRANSCRIPTIONAL REGULATOR, ICLR FAMILY"/>
    <property type="match status" value="1"/>
</dbReference>
<keyword evidence="2" id="KW-0805">Transcription regulation</keyword>
<dbReference type="SUPFAM" id="SSF46785">
    <property type="entry name" value="Winged helix' DNA-binding domain"/>
    <property type="match status" value="1"/>
</dbReference>
<evidence type="ECO:0000256" key="4">
    <source>
        <dbReference type="ARBA" id="ARBA00023159"/>
    </source>
</evidence>
<evidence type="ECO:0000313" key="11">
    <source>
        <dbReference type="EMBL" id="GCD93554.1"/>
    </source>
</evidence>
<feature type="domain" description="IclR-ED" evidence="10">
    <location>
        <begin position="151"/>
        <end position="328"/>
    </location>
</feature>
<evidence type="ECO:0000256" key="7">
    <source>
        <dbReference type="ARBA" id="ARBA00070406"/>
    </source>
</evidence>
<reference evidence="11 12" key="1">
    <citation type="submission" date="2018-12" db="EMBL/GenBank/DDBJ databases">
        <title>Draft genome sequence of Embleya hyalina NBRC 13850T.</title>
        <authorList>
            <person name="Komaki H."/>
            <person name="Hosoyama A."/>
            <person name="Kimura A."/>
            <person name="Ichikawa N."/>
            <person name="Tamura T."/>
        </authorList>
    </citation>
    <scope>NUCLEOTIDE SEQUENCE [LARGE SCALE GENOMIC DNA]</scope>
    <source>
        <strain evidence="11 12">NBRC 13850</strain>
    </source>
</reference>
<evidence type="ECO:0000256" key="6">
    <source>
        <dbReference type="ARBA" id="ARBA00058938"/>
    </source>
</evidence>
<dbReference type="FunFam" id="1.10.10.10:FF:000056">
    <property type="entry name" value="IclR family transcriptional regulator"/>
    <property type="match status" value="1"/>
</dbReference>
<dbReference type="InterPro" id="IPR036388">
    <property type="entry name" value="WH-like_DNA-bd_sf"/>
</dbReference>
<evidence type="ECO:0000259" key="9">
    <source>
        <dbReference type="PROSITE" id="PS51077"/>
    </source>
</evidence>
<feature type="domain" description="HTH iclR-type" evidence="9">
    <location>
        <begin position="88"/>
        <end position="150"/>
    </location>
</feature>
<dbReference type="Gene3D" id="1.10.10.10">
    <property type="entry name" value="Winged helix-like DNA-binding domain superfamily/Winged helix DNA-binding domain"/>
    <property type="match status" value="1"/>
</dbReference>
<comment type="function">
    <text evidence="6">May be an activator protein for the gylABX operon.</text>
</comment>
<evidence type="ECO:0000256" key="3">
    <source>
        <dbReference type="ARBA" id="ARBA00023125"/>
    </source>
</evidence>
<comment type="caution">
    <text evidence="11">The sequence shown here is derived from an EMBL/GenBank/DDBJ whole genome shotgun (WGS) entry which is preliminary data.</text>
</comment>
<dbReference type="EMBL" id="BIFH01000014">
    <property type="protein sequence ID" value="GCD93554.1"/>
    <property type="molecule type" value="Genomic_DNA"/>
</dbReference>
<dbReference type="InterPro" id="IPR050707">
    <property type="entry name" value="HTH_MetabolicPath_Reg"/>
</dbReference>
<feature type="region of interest" description="Disordered" evidence="8">
    <location>
        <begin position="1"/>
        <end position="88"/>
    </location>
</feature>
<dbReference type="Pfam" id="PF09339">
    <property type="entry name" value="HTH_IclR"/>
    <property type="match status" value="1"/>
</dbReference>